<dbReference type="PANTHER" id="PTHR13923:SF11">
    <property type="entry name" value="SECRETORY 31, ISOFORM D"/>
    <property type="match status" value="1"/>
</dbReference>
<evidence type="ECO:0000256" key="3">
    <source>
        <dbReference type="ARBA" id="ARBA00013507"/>
    </source>
</evidence>
<dbReference type="InterPro" id="IPR036322">
    <property type="entry name" value="WD40_repeat_dom_sf"/>
</dbReference>
<evidence type="ECO:0000256" key="12">
    <source>
        <dbReference type="PROSITE-ProRule" id="PRU00221"/>
    </source>
</evidence>
<evidence type="ECO:0000256" key="2">
    <source>
        <dbReference type="ARBA" id="ARBA00009358"/>
    </source>
</evidence>
<dbReference type="PANTHER" id="PTHR13923">
    <property type="entry name" value="SEC31-RELATED PROTEIN"/>
    <property type="match status" value="1"/>
</dbReference>
<dbReference type="GO" id="GO:0090110">
    <property type="term" value="P:COPII-coated vesicle cargo loading"/>
    <property type="evidence" value="ECO:0007669"/>
    <property type="project" value="TreeGrafter"/>
</dbReference>
<dbReference type="EMBL" id="QKYT01000247">
    <property type="protein sequence ID" value="RIA88778.1"/>
    <property type="molecule type" value="Genomic_DNA"/>
</dbReference>
<dbReference type="InterPro" id="IPR015943">
    <property type="entry name" value="WD40/YVTN_repeat-like_dom_sf"/>
</dbReference>
<name>A0A397SS12_9GLOM</name>
<feature type="region of interest" description="Disordered" evidence="13">
    <location>
        <begin position="1114"/>
        <end position="1187"/>
    </location>
</feature>
<keyword evidence="6 12" id="KW-0853">WD repeat</keyword>
<evidence type="ECO:0000313" key="15">
    <source>
        <dbReference type="Proteomes" id="UP000265703"/>
    </source>
</evidence>
<comment type="subcellular location">
    <subcellularLocation>
        <location evidence="1">Endoplasmic reticulum</location>
    </subcellularLocation>
</comment>
<feature type="compositionally biased region" description="Low complexity" evidence="13">
    <location>
        <begin position="1221"/>
        <end position="1234"/>
    </location>
</feature>
<comment type="similarity">
    <text evidence="2">Belongs to the WD repeat SEC31 family.</text>
</comment>
<evidence type="ECO:0000256" key="7">
    <source>
        <dbReference type="ARBA" id="ARBA00022737"/>
    </source>
</evidence>
<dbReference type="GO" id="GO:0005198">
    <property type="term" value="F:structural molecule activity"/>
    <property type="evidence" value="ECO:0007669"/>
    <property type="project" value="TreeGrafter"/>
</dbReference>
<keyword evidence="9" id="KW-0931">ER-Golgi transport</keyword>
<dbReference type="STRING" id="658196.A0A397SS12"/>
<proteinExistence type="inferred from homology"/>
<dbReference type="InterPro" id="IPR019775">
    <property type="entry name" value="WD40_repeat_CS"/>
</dbReference>
<evidence type="ECO:0000256" key="4">
    <source>
        <dbReference type="ARBA" id="ARBA00021236"/>
    </source>
</evidence>
<evidence type="ECO:0000313" key="14">
    <source>
        <dbReference type="EMBL" id="RIA88778.1"/>
    </source>
</evidence>
<dbReference type="Gene3D" id="2.130.10.10">
    <property type="entry name" value="YVTN repeat-like/Quinoprotein amine dehydrogenase"/>
    <property type="match status" value="1"/>
</dbReference>
<evidence type="ECO:0000256" key="1">
    <source>
        <dbReference type="ARBA" id="ARBA00004240"/>
    </source>
</evidence>
<dbReference type="GO" id="GO:0030127">
    <property type="term" value="C:COPII vesicle coat"/>
    <property type="evidence" value="ECO:0007669"/>
    <property type="project" value="TreeGrafter"/>
</dbReference>
<dbReference type="Gene3D" id="1.20.940.10">
    <property type="entry name" value="Functional domain of the splicing factor Prp18"/>
    <property type="match status" value="1"/>
</dbReference>
<evidence type="ECO:0000256" key="6">
    <source>
        <dbReference type="ARBA" id="ARBA00022574"/>
    </source>
</evidence>
<organism evidence="14 15">
    <name type="scientific">Glomus cerebriforme</name>
    <dbReference type="NCBI Taxonomy" id="658196"/>
    <lineage>
        <taxon>Eukaryota</taxon>
        <taxon>Fungi</taxon>
        <taxon>Fungi incertae sedis</taxon>
        <taxon>Mucoromycota</taxon>
        <taxon>Glomeromycotina</taxon>
        <taxon>Glomeromycetes</taxon>
        <taxon>Glomerales</taxon>
        <taxon>Glomeraceae</taxon>
        <taxon>Glomus</taxon>
    </lineage>
</organism>
<reference evidence="14 15" key="1">
    <citation type="submission" date="2018-06" db="EMBL/GenBank/DDBJ databases">
        <title>Comparative genomics reveals the genomic features of Rhizophagus irregularis, R. cerebriforme, R. diaphanum and Gigaspora rosea, and their symbiotic lifestyle signature.</title>
        <authorList>
            <person name="Morin E."/>
            <person name="San Clemente H."/>
            <person name="Chen E.C.H."/>
            <person name="De La Providencia I."/>
            <person name="Hainaut M."/>
            <person name="Kuo A."/>
            <person name="Kohler A."/>
            <person name="Murat C."/>
            <person name="Tang N."/>
            <person name="Roy S."/>
            <person name="Loubradou J."/>
            <person name="Henrissat B."/>
            <person name="Grigoriev I.V."/>
            <person name="Corradi N."/>
            <person name="Roux C."/>
            <person name="Martin F.M."/>
        </authorList>
    </citation>
    <scope>NUCLEOTIDE SEQUENCE [LARGE SCALE GENOMIC DNA]</scope>
    <source>
        <strain evidence="14 15">DAOM 227022</strain>
    </source>
</reference>
<feature type="compositionally biased region" description="Polar residues" evidence="13">
    <location>
        <begin position="1160"/>
        <end position="1174"/>
    </location>
</feature>
<dbReference type="InterPro" id="IPR040251">
    <property type="entry name" value="SEC31-like"/>
</dbReference>
<evidence type="ECO:0000256" key="5">
    <source>
        <dbReference type="ARBA" id="ARBA00022448"/>
    </source>
</evidence>
<dbReference type="Pfam" id="PF00400">
    <property type="entry name" value="WD40"/>
    <property type="match status" value="2"/>
</dbReference>
<keyword evidence="5" id="KW-0813">Transport</keyword>
<protein>
    <recommendedName>
        <fullName evidence="4">Protein transport protein SEC31</fullName>
    </recommendedName>
    <alternativeName>
        <fullName evidence="3">Protein transport protein sec31</fullName>
    </alternativeName>
</protein>
<dbReference type="PROSITE" id="PS00678">
    <property type="entry name" value="WD_REPEATS_1"/>
    <property type="match status" value="1"/>
</dbReference>
<sequence length="1362" mass="149298">MKLKEIPRTATFAWSPGQHLPIIATGTVAGALDASFSNTTELELFHLNLKSDSGAELQSAGVVNSNARFDRLVWGIANDKTYGIVAGGLENGEICLYDPAIVLEGGDSEKALILRNTVHSGNVRGLQFNPFQINLLASAATNAEIFIWDLTKPDKPYTPGTRSPKLENITHLAWNNQVQHILATSSNTGSTVIWDLRSKKHVMDLSFVGSTVSGGYGIGNMNMASGMGTGVRRGTTAVAWSPDNATQIITASEDDINPVIVMWDVRNAHAPEKVLTGHQKGILSLSWCQRDADLLLSCGKDNRVLCWNPRTAEIIGELPASSNWVFDVQWCPSNPDLFASASFDGKINVHSLQSGQNENDQKSSLDSSDPFAQIASAYEPSLTLKQPPKWLKRPVGVTFGFGGKLVSFDNKRRVVKVSTVITEPEIVQRSIELESLVESKALDSFCERRGKSALSEFESENWKVLHTMFNENENAREQLVKHLGFSKDDIVAQISTATKNMSINGSVNTGKAQTETKKEQDIAKRKSVAEAVGVPLPTSPIDVKLEKDQDIVDNSAVKSENIDELFSGSSTSGGPSDASDFFSSEIIPDAFPVHSATSTYIEQTSSSPISKGNFKIYPAQESDVDKLITRSIVLGDFESAVNLCLETDRLSDAVLLAGCGGPELLQRTRKIYFERRASNIPYLRLLQSIVSEDLSDIVYNADLSEWQEVVVVLCTFARSEDFGGLCNALGQRLEQEFRKLYGSDKSKGMEYRKNAVLCYLAAGDLENVVNTWITEQEEEERAELEHANQGDAKSSSFRYSLHAKSLQSLIEKVTVFCKAIDYVDPALAEQNNQQFKLANLYDKYAEYAEILASQGRLTTALKYLNLTPLEYKKTGANDIDQLAVIRERLYRSGVDVGGIKVPAFPFEHIYVGAEGETNPSLAPMVGNIDGATYQPQINPNLTQAYNNQQAAQPPYYNQYAYNQQPLAVNAPYQPMPPIQQQIQPILQQQSPYNQYTYNAPVQNQPFPYQQPAFPAYNQTQYPDNANLIPHPPIANTNLQNVNPPQHADVPAAYKKIPNWNDPPVLSSSVKKTTQAQVNKPQPITSPFPSSTTPALQGTIMPPPGVQGMIPPNQNIQGTNLPPPANRAIAAAGYQPNSPMSPQAAANYYPPPPPPPKIGAPSQSHTQQIQGSQSYYGPGRSAPTPPLQANVGYQAGGYGVGQNVTYAGSNLVYPPPPPQPPIQQQAPTQNQQLPPARTPTPVKTPTPVNKHPVGDRTHIPAAHKQIYDVLIKDLQTAKQLHTTGQIGKQLSDTEKRLNALFDALNNEEISKPIIELLLKLVQSMEIRDYTTANNTLVILITSYSSENKWLIGIKQLINIIKHP</sequence>
<dbReference type="OrthoDB" id="542917at2759"/>
<evidence type="ECO:0000256" key="9">
    <source>
        <dbReference type="ARBA" id="ARBA00022892"/>
    </source>
</evidence>
<dbReference type="InterPro" id="IPR001680">
    <property type="entry name" value="WD40_rpt"/>
</dbReference>
<keyword evidence="10" id="KW-0653">Protein transport</keyword>
<feature type="compositionally biased region" description="Pro residues" evidence="13">
    <location>
        <begin position="1148"/>
        <end position="1157"/>
    </location>
</feature>
<dbReference type="GO" id="GO:0015031">
    <property type="term" value="P:protein transport"/>
    <property type="evidence" value="ECO:0007669"/>
    <property type="project" value="UniProtKB-KW"/>
</dbReference>
<dbReference type="SUPFAM" id="SSF50978">
    <property type="entry name" value="WD40 repeat-like"/>
    <property type="match status" value="1"/>
</dbReference>
<comment type="caution">
    <text evidence="14">The sequence shown here is derived from an EMBL/GenBank/DDBJ whole genome shotgun (WGS) entry which is preliminary data.</text>
</comment>
<dbReference type="GO" id="GO:0007029">
    <property type="term" value="P:endoplasmic reticulum organization"/>
    <property type="evidence" value="ECO:0007669"/>
    <property type="project" value="TreeGrafter"/>
</dbReference>
<dbReference type="SMART" id="SM00320">
    <property type="entry name" value="WD40"/>
    <property type="match status" value="5"/>
</dbReference>
<evidence type="ECO:0000256" key="10">
    <source>
        <dbReference type="ARBA" id="ARBA00022927"/>
    </source>
</evidence>
<keyword evidence="15" id="KW-1185">Reference proteome</keyword>
<evidence type="ECO:0000256" key="11">
    <source>
        <dbReference type="ARBA" id="ARBA00025471"/>
    </source>
</evidence>
<dbReference type="Gene3D" id="1.25.40.1030">
    <property type="match status" value="1"/>
</dbReference>
<accession>A0A397SS12</accession>
<dbReference type="Proteomes" id="UP000265703">
    <property type="component" value="Unassembled WGS sequence"/>
</dbReference>
<dbReference type="PROSITE" id="PS50082">
    <property type="entry name" value="WD_REPEATS_2"/>
    <property type="match status" value="2"/>
</dbReference>
<keyword evidence="8" id="KW-0256">Endoplasmic reticulum</keyword>
<evidence type="ECO:0000256" key="13">
    <source>
        <dbReference type="SAM" id="MobiDB-lite"/>
    </source>
</evidence>
<evidence type="ECO:0000256" key="8">
    <source>
        <dbReference type="ARBA" id="ARBA00022824"/>
    </source>
</evidence>
<dbReference type="GO" id="GO:0070971">
    <property type="term" value="C:endoplasmic reticulum exit site"/>
    <property type="evidence" value="ECO:0007669"/>
    <property type="project" value="TreeGrafter"/>
</dbReference>
<feature type="repeat" description="WD" evidence="12">
    <location>
        <begin position="116"/>
        <end position="158"/>
    </location>
</feature>
<keyword evidence="7" id="KW-0677">Repeat</keyword>
<feature type="repeat" description="WD" evidence="12">
    <location>
        <begin position="275"/>
        <end position="317"/>
    </location>
</feature>
<gene>
    <name evidence="14" type="ORF">C1645_773956</name>
</gene>
<feature type="region of interest" description="Disordered" evidence="13">
    <location>
        <begin position="1208"/>
        <end position="1255"/>
    </location>
</feature>
<comment type="function">
    <text evidence="11">Component of the coat protein complex II (COPII) which promotes the formation of transport vesicles from the endoplasmic reticulum (ER). The coat has two main functions, the physical deformation of the endoplasmic reticulum membrane into vesicles and the selection of cargo molecules.</text>
</comment>